<dbReference type="Proteomes" id="UP000198749">
    <property type="component" value="Unassembled WGS sequence"/>
</dbReference>
<evidence type="ECO:0000313" key="1">
    <source>
        <dbReference type="EMBL" id="SEQ24724.1"/>
    </source>
</evidence>
<evidence type="ECO:0000313" key="2">
    <source>
        <dbReference type="Proteomes" id="UP000198749"/>
    </source>
</evidence>
<organism evidence="1 2">
    <name type="scientific">Amphritea atlantica</name>
    <dbReference type="NCBI Taxonomy" id="355243"/>
    <lineage>
        <taxon>Bacteria</taxon>
        <taxon>Pseudomonadati</taxon>
        <taxon>Pseudomonadota</taxon>
        <taxon>Gammaproteobacteria</taxon>
        <taxon>Oceanospirillales</taxon>
        <taxon>Oceanospirillaceae</taxon>
        <taxon>Amphritea</taxon>
    </lineage>
</organism>
<dbReference type="AlphaFoldDB" id="A0A1H9EG85"/>
<dbReference type="EMBL" id="FOGB01000002">
    <property type="protein sequence ID" value="SEQ24724.1"/>
    <property type="molecule type" value="Genomic_DNA"/>
</dbReference>
<dbReference type="RefSeq" id="WP_091354545.1">
    <property type="nucleotide sequence ID" value="NZ_AP025284.1"/>
</dbReference>
<dbReference type="OrthoDB" id="8807675at2"/>
<proteinExistence type="predicted"/>
<sequence length="248" mass="25608">MSGLLLAGDVYFDRFDETGNPTGLVGPLNATQLQINTPSDTKDRTSKKKTSYGQALNSVTIAKPSEIAIAFDDQPAEMLAMALMGEIATINQGAGTVTDGPVTLLKAGLWTKLPNSNLATEGLSALLASDDSAIAATAYEVNYAAGMIRATASGTLAAGGDIKLSYDYAAVSGSRIKGGVRPTINARIFLDGTNLATGKPVKCEIPKASLAPSAAVDLLASEYVSTTLGGKVILRDGETAPFYLDQEG</sequence>
<reference evidence="2" key="1">
    <citation type="submission" date="2016-10" db="EMBL/GenBank/DDBJ databases">
        <authorList>
            <person name="Varghese N."/>
            <person name="Submissions S."/>
        </authorList>
    </citation>
    <scope>NUCLEOTIDE SEQUENCE [LARGE SCALE GENOMIC DNA]</scope>
    <source>
        <strain evidence="2">DSM 18887</strain>
    </source>
</reference>
<protein>
    <recommendedName>
        <fullName evidence="3">Major tail protein</fullName>
    </recommendedName>
</protein>
<keyword evidence="2" id="KW-1185">Reference proteome</keyword>
<name>A0A1H9EG85_9GAMM</name>
<dbReference type="STRING" id="355243.SAMN03080615_00885"/>
<accession>A0A1H9EG85</accession>
<gene>
    <name evidence="1" type="ORF">SAMN03080615_00885</name>
</gene>
<evidence type="ECO:0008006" key="3">
    <source>
        <dbReference type="Google" id="ProtNLM"/>
    </source>
</evidence>